<dbReference type="AlphaFoldDB" id="A0A2T0X1B7"/>
<organism evidence="1 2">
    <name type="scientific">Hasllibacter halocynthiae</name>
    <dbReference type="NCBI Taxonomy" id="595589"/>
    <lineage>
        <taxon>Bacteria</taxon>
        <taxon>Pseudomonadati</taxon>
        <taxon>Pseudomonadota</taxon>
        <taxon>Alphaproteobacteria</taxon>
        <taxon>Rhodobacterales</taxon>
        <taxon>Roseobacteraceae</taxon>
        <taxon>Hasllibacter</taxon>
    </lineage>
</organism>
<keyword evidence="2" id="KW-1185">Reference proteome</keyword>
<evidence type="ECO:0000313" key="1">
    <source>
        <dbReference type="EMBL" id="PRY92685.1"/>
    </source>
</evidence>
<name>A0A2T0X1B7_9RHOB</name>
<sequence>MDLVTDHLAVELAAPPPMGGAAWVAALGEPDALRNRAVLHVMAEEGGTWALDARCEGDHWRYWAPHPYAVAPATAALGYVPGADRSPELPALAACLGADPAALGEALTAPDGGASLGALLGAPVHPGMRPGAALPEGALDLISAPEAEE</sequence>
<proteinExistence type="predicted"/>
<gene>
    <name evidence="1" type="ORF">BCF33_1538</name>
</gene>
<accession>A0A2T0X1B7</accession>
<dbReference type="Proteomes" id="UP000238801">
    <property type="component" value="Unassembled WGS sequence"/>
</dbReference>
<protein>
    <submittedName>
        <fullName evidence="1">Uncharacterized protein</fullName>
    </submittedName>
</protein>
<dbReference type="EMBL" id="PVTT01000002">
    <property type="protein sequence ID" value="PRY92685.1"/>
    <property type="molecule type" value="Genomic_DNA"/>
</dbReference>
<evidence type="ECO:0000313" key="2">
    <source>
        <dbReference type="Proteomes" id="UP000238801"/>
    </source>
</evidence>
<comment type="caution">
    <text evidence="1">The sequence shown here is derived from an EMBL/GenBank/DDBJ whole genome shotgun (WGS) entry which is preliminary data.</text>
</comment>
<reference evidence="1 2" key="1">
    <citation type="submission" date="2018-03" db="EMBL/GenBank/DDBJ databases">
        <title>Genomic Encyclopedia of Archaeal and Bacterial Type Strains, Phase II (KMG-II): from individual species to whole genera.</title>
        <authorList>
            <person name="Goeker M."/>
        </authorList>
    </citation>
    <scope>NUCLEOTIDE SEQUENCE [LARGE SCALE GENOMIC DNA]</scope>
    <source>
        <strain evidence="1 2">DSM 29318</strain>
    </source>
</reference>